<organism evidence="1 2">
    <name type="scientific">Candidatus Magnetoglobus multicellularis str. Araruama</name>
    <dbReference type="NCBI Taxonomy" id="890399"/>
    <lineage>
        <taxon>Bacteria</taxon>
        <taxon>Pseudomonadati</taxon>
        <taxon>Thermodesulfobacteriota</taxon>
        <taxon>Desulfobacteria</taxon>
        <taxon>Desulfobacterales</taxon>
        <taxon>Desulfobacteraceae</taxon>
        <taxon>Candidatus Magnetoglobus</taxon>
    </lineage>
</organism>
<evidence type="ECO:0000313" key="2">
    <source>
        <dbReference type="Proteomes" id="UP000189670"/>
    </source>
</evidence>
<gene>
    <name evidence="1" type="ORF">OMM_03580</name>
</gene>
<protein>
    <submittedName>
        <fullName evidence="1">Uncharacterized protein</fullName>
    </submittedName>
</protein>
<name>A0A1V1P5E9_9BACT</name>
<sequence>MQEARSSKSTIESDDDIILIVEQGDLVVDSIISGGNIELTALTGSIINSADNSEVDIQAGLESHIILTAFDNILNIDLGENSFVKSATATSGNIQLKGAGALTIQDISTDDGAIIITAQKDLNITSIIAGDTDNNNEHDIILESIAGSIETGTLTSDHNLSFVSAGSISASGMISADDATLTAVNGIGTETNALSMNVNTLDLTNTTDGDIFINNAKALTLIDLNKDTYAIDNAGGGKIETLGALIINNNVRVGNDLSLIAGDTESSSDNLTITADIVNTNDSAIHLQAGDHIQIDSVNINGGRVSLIADHEGESIEDTDRGSIINNGVVTGNNLDINSYDSVTFTGNVDVLSANIVKGDFTYVGTDTVAIDKVYAGGAVDITSQSGSITDHANDSEIDITSGEGKITLKADLGIQGTKTGDAFLEIADGTTLLASSQNAGDIQIQGMGTLNLENITATDGNIHVKAQGDIIAGLITTHKQISLISEGAISGTSPQISSQTAILSSGTGIGTSDQAIALDVSYLDLVSTQSGGIYVNFAKEVTLSDLNDDGYAVQSMGDGKIESVHSIHITGAANLDSNEFTIKAGEQLLNQKRQQ</sequence>
<reference evidence="2" key="1">
    <citation type="submission" date="2012-11" db="EMBL/GenBank/DDBJ databases">
        <authorList>
            <person name="Lucero-Rivera Y.E."/>
            <person name="Tovar-Ramirez D."/>
        </authorList>
    </citation>
    <scope>NUCLEOTIDE SEQUENCE [LARGE SCALE GENOMIC DNA]</scope>
    <source>
        <strain evidence="2">Araruama</strain>
    </source>
</reference>
<accession>A0A1V1P5E9</accession>
<dbReference type="EMBL" id="ATBP01000517">
    <property type="protein sequence ID" value="ETR69965.1"/>
    <property type="molecule type" value="Genomic_DNA"/>
</dbReference>
<proteinExistence type="predicted"/>
<dbReference type="AlphaFoldDB" id="A0A1V1P5E9"/>
<dbReference type="Proteomes" id="UP000189670">
    <property type="component" value="Unassembled WGS sequence"/>
</dbReference>
<comment type="caution">
    <text evidence="1">The sequence shown here is derived from an EMBL/GenBank/DDBJ whole genome shotgun (WGS) entry which is preliminary data.</text>
</comment>
<evidence type="ECO:0000313" key="1">
    <source>
        <dbReference type="EMBL" id="ETR69965.1"/>
    </source>
</evidence>